<proteinExistence type="predicted"/>
<dbReference type="EMBL" id="GBRH01280612">
    <property type="protein sequence ID" value="JAD17283.1"/>
    <property type="molecule type" value="Transcribed_RNA"/>
</dbReference>
<evidence type="ECO:0000256" key="1">
    <source>
        <dbReference type="SAM" id="MobiDB-lite"/>
    </source>
</evidence>
<name>A0A0A8XWZ9_ARUDO</name>
<sequence length="109" mass="12568">MFVELWLLLLMVLLRDYRTVPAPSAPSRRIASTKEEEQKKPVLQRVEAEIGDEQERSSIKQAFDQNCTCLRLLPPFSFSSNISGNDAKELTTTDSTNTEITYYYNKIYN</sequence>
<keyword evidence="2" id="KW-0732">Signal</keyword>
<feature type="region of interest" description="Disordered" evidence="1">
    <location>
        <begin position="22"/>
        <end position="45"/>
    </location>
</feature>
<accession>A0A0A8XWZ9</accession>
<protein>
    <submittedName>
        <fullName evidence="3">Uncharacterized protein</fullName>
    </submittedName>
</protein>
<evidence type="ECO:0000256" key="2">
    <source>
        <dbReference type="SAM" id="SignalP"/>
    </source>
</evidence>
<evidence type="ECO:0000313" key="3">
    <source>
        <dbReference type="EMBL" id="JAD17283.1"/>
    </source>
</evidence>
<organism evidence="3">
    <name type="scientific">Arundo donax</name>
    <name type="common">Giant reed</name>
    <name type="synonym">Donax arundinaceus</name>
    <dbReference type="NCBI Taxonomy" id="35708"/>
    <lineage>
        <taxon>Eukaryota</taxon>
        <taxon>Viridiplantae</taxon>
        <taxon>Streptophyta</taxon>
        <taxon>Embryophyta</taxon>
        <taxon>Tracheophyta</taxon>
        <taxon>Spermatophyta</taxon>
        <taxon>Magnoliopsida</taxon>
        <taxon>Liliopsida</taxon>
        <taxon>Poales</taxon>
        <taxon>Poaceae</taxon>
        <taxon>PACMAD clade</taxon>
        <taxon>Arundinoideae</taxon>
        <taxon>Arundineae</taxon>
        <taxon>Arundo</taxon>
    </lineage>
</organism>
<reference evidence="3" key="1">
    <citation type="submission" date="2014-09" db="EMBL/GenBank/DDBJ databases">
        <authorList>
            <person name="Magalhaes I.L.F."/>
            <person name="Oliveira U."/>
            <person name="Santos F.R."/>
            <person name="Vidigal T.H.D.A."/>
            <person name="Brescovit A.D."/>
            <person name="Santos A.J."/>
        </authorList>
    </citation>
    <scope>NUCLEOTIDE SEQUENCE</scope>
    <source>
        <tissue evidence="3">Shoot tissue taken approximately 20 cm above the soil surface</tissue>
    </source>
</reference>
<reference evidence="3" key="2">
    <citation type="journal article" date="2015" name="Data Brief">
        <title>Shoot transcriptome of the giant reed, Arundo donax.</title>
        <authorList>
            <person name="Barrero R.A."/>
            <person name="Guerrero F.D."/>
            <person name="Moolhuijzen P."/>
            <person name="Goolsby J.A."/>
            <person name="Tidwell J."/>
            <person name="Bellgard S.E."/>
            <person name="Bellgard M.I."/>
        </authorList>
    </citation>
    <scope>NUCLEOTIDE SEQUENCE</scope>
    <source>
        <tissue evidence="3">Shoot tissue taken approximately 20 cm above the soil surface</tissue>
    </source>
</reference>
<dbReference type="AlphaFoldDB" id="A0A0A8XWZ9"/>
<feature type="signal peptide" evidence="2">
    <location>
        <begin position="1"/>
        <end position="19"/>
    </location>
</feature>
<feature type="chain" id="PRO_5002059519" evidence="2">
    <location>
        <begin position="20"/>
        <end position="109"/>
    </location>
</feature>